<keyword evidence="3" id="KW-1185">Reference proteome</keyword>
<dbReference type="EMBL" id="JAHRIM010048074">
    <property type="protein sequence ID" value="MEQ2268338.1"/>
    <property type="molecule type" value="Genomic_DNA"/>
</dbReference>
<name>A0ABV0WFH3_9TELE</name>
<sequence length="137" mass="15303">MSQIRRKRSASDRKPLGRFLSRTSDRTGIPEDAESQNKGQNPGVGASVQCERDAGWGRVCVFLQKLGKKADSRSLSIAHCDLTATDLLELGISTTAVLYMLFVFGDLFLEAEKRNIRTLDTPTFKRMVLDSFIHDQP</sequence>
<evidence type="ECO:0000256" key="1">
    <source>
        <dbReference type="SAM" id="MobiDB-lite"/>
    </source>
</evidence>
<evidence type="ECO:0000313" key="3">
    <source>
        <dbReference type="Proteomes" id="UP001444071"/>
    </source>
</evidence>
<reference evidence="2 3" key="1">
    <citation type="submission" date="2021-06" db="EMBL/GenBank/DDBJ databases">
        <authorList>
            <person name="Palmer J.M."/>
        </authorList>
    </citation>
    <scope>NUCLEOTIDE SEQUENCE [LARGE SCALE GENOMIC DNA]</scope>
    <source>
        <strain evidence="2 3">XR_2019</strain>
        <tissue evidence="2">Muscle</tissue>
    </source>
</reference>
<proteinExistence type="predicted"/>
<comment type="caution">
    <text evidence="2">The sequence shown here is derived from an EMBL/GenBank/DDBJ whole genome shotgun (WGS) entry which is preliminary data.</text>
</comment>
<protein>
    <submittedName>
        <fullName evidence="2">Uncharacterized protein</fullName>
    </submittedName>
</protein>
<organism evidence="2 3">
    <name type="scientific">Xenotaenia resolanae</name>
    <dbReference type="NCBI Taxonomy" id="208358"/>
    <lineage>
        <taxon>Eukaryota</taxon>
        <taxon>Metazoa</taxon>
        <taxon>Chordata</taxon>
        <taxon>Craniata</taxon>
        <taxon>Vertebrata</taxon>
        <taxon>Euteleostomi</taxon>
        <taxon>Actinopterygii</taxon>
        <taxon>Neopterygii</taxon>
        <taxon>Teleostei</taxon>
        <taxon>Neoteleostei</taxon>
        <taxon>Acanthomorphata</taxon>
        <taxon>Ovalentaria</taxon>
        <taxon>Atherinomorphae</taxon>
        <taxon>Cyprinodontiformes</taxon>
        <taxon>Goodeidae</taxon>
        <taxon>Xenotaenia</taxon>
    </lineage>
</organism>
<dbReference type="Proteomes" id="UP001444071">
    <property type="component" value="Unassembled WGS sequence"/>
</dbReference>
<feature type="region of interest" description="Disordered" evidence="1">
    <location>
        <begin position="1"/>
        <end position="46"/>
    </location>
</feature>
<evidence type="ECO:0000313" key="2">
    <source>
        <dbReference type="EMBL" id="MEQ2268338.1"/>
    </source>
</evidence>
<gene>
    <name evidence="2" type="ORF">XENORESO_020503</name>
</gene>
<accession>A0ABV0WFH3</accession>